<protein>
    <submittedName>
        <fullName evidence="2">Helix-turn-helix transcriptional regulator</fullName>
    </submittedName>
</protein>
<evidence type="ECO:0000259" key="1">
    <source>
        <dbReference type="PROSITE" id="PS50943"/>
    </source>
</evidence>
<dbReference type="RefSeq" id="WP_317121627.1">
    <property type="nucleotide sequence ID" value="NZ_JAWJBA010000002.1"/>
</dbReference>
<keyword evidence="3" id="KW-1185">Reference proteome</keyword>
<dbReference type="SUPFAM" id="SSF47413">
    <property type="entry name" value="lambda repressor-like DNA-binding domains"/>
    <property type="match status" value="1"/>
</dbReference>
<dbReference type="Pfam" id="PF01381">
    <property type="entry name" value="HTH_3"/>
    <property type="match status" value="1"/>
</dbReference>
<dbReference type="Gene3D" id="1.10.260.40">
    <property type="entry name" value="lambda repressor-like DNA-binding domains"/>
    <property type="match status" value="1"/>
</dbReference>
<dbReference type="EMBL" id="JAWJBA010000002">
    <property type="protein sequence ID" value="MDV2684395.1"/>
    <property type="molecule type" value="Genomic_DNA"/>
</dbReference>
<comment type="caution">
    <text evidence="2">The sequence shown here is derived from an EMBL/GenBank/DDBJ whole genome shotgun (WGS) entry which is preliminary data.</text>
</comment>
<evidence type="ECO:0000313" key="3">
    <source>
        <dbReference type="Proteomes" id="UP001287282"/>
    </source>
</evidence>
<organism evidence="2 3">
    <name type="scientific">Alkalihalophilus lindianensis</name>
    <dbReference type="NCBI Taxonomy" id="1630542"/>
    <lineage>
        <taxon>Bacteria</taxon>
        <taxon>Bacillati</taxon>
        <taxon>Bacillota</taxon>
        <taxon>Bacilli</taxon>
        <taxon>Bacillales</taxon>
        <taxon>Bacillaceae</taxon>
        <taxon>Alkalihalophilus</taxon>
    </lineage>
</organism>
<dbReference type="InterPro" id="IPR010982">
    <property type="entry name" value="Lambda_DNA-bd_dom_sf"/>
</dbReference>
<dbReference type="Proteomes" id="UP001287282">
    <property type="component" value="Unassembled WGS sequence"/>
</dbReference>
<gene>
    <name evidence="2" type="ORF">RYX56_08430</name>
</gene>
<evidence type="ECO:0000313" key="2">
    <source>
        <dbReference type="EMBL" id="MDV2684395.1"/>
    </source>
</evidence>
<proteinExistence type="predicted"/>
<accession>A0ABU3X937</accession>
<name>A0ABU3X937_9BACI</name>
<dbReference type="CDD" id="cd00093">
    <property type="entry name" value="HTH_XRE"/>
    <property type="match status" value="1"/>
</dbReference>
<sequence>MKEKPILNIKIGQVIRNRRKMLGMTIEKLAAESRVNEKHLGDIERGLATIKYPTLLKIEKGLGYKKPGHLSNDEEILKLYEKLFEHVKDNDKEEK</sequence>
<dbReference type="SMART" id="SM00530">
    <property type="entry name" value="HTH_XRE"/>
    <property type="match status" value="1"/>
</dbReference>
<feature type="domain" description="HTH cro/C1-type" evidence="1">
    <location>
        <begin position="15"/>
        <end position="70"/>
    </location>
</feature>
<dbReference type="InterPro" id="IPR001387">
    <property type="entry name" value="Cro/C1-type_HTH"/>
</dbReference>
<dbReference type="PROSITE" id="PS50943">
    <property type="entry name" value="HTH_CROC1"/>
    <property type="match status" value="1"/>
</dbReference>
<reference evidence="2 3" key="1">
    <citation type="submission" date="2023-10" db="EMBL/GenBank/DDBJ databases">
        <title>Screening of Alkalihalobacillus lindianensis BZ-TG-R113 and Its Alleviation of Salt Stress on Rapeseed Growth.</title>
        <authorList>
            <person name="Zhao B."/>
            <person name="Guo T."/>
        </authorList>
    </citation>
    <scope>NUCLEOTIDE SEQUENCE [LARGE SCALE GENOMIC DNA]</scope>
    <source>
        <strain evidence="2 3">BZ-TG-R113</strain>
    </source>
</reference>